<comment type="caution">
    <text evidence="1">The sequence shown here is derived from an EMBL/GenBank/DDBJ whole genome shotgun (WGS) entry which is preliminary data.</text>
</comment>
<gene>
    <name evidence="1" type="ORF">AAE3_LOCUS4233</name>
</gene>
<reference evidence="1 2" key="1">
    <citation type="submission" date="2020-01" db="EMBL/GenBank/DDBJ databases">
        <authorList>
            <person name="Gupta K D."/>
        </authorList>
    </citation>
    <scope>NUCLEOTIDE SEQUENCE [LARGE SCALE GENOMIC DNA]</scope>
</reference>
<dbReference type="AlphaFoldDB" id="A0A8S0WYP5"/>
<organism evidence="1 2">
    <name type="scientific">Cyclocybe aegerita</name>
    <name type="common">Black poplar mushroom</name>
    <name type="synonym">Agrocybe aegerita</name>
    <dbReference type="NCBI Taxonomy" id="1973307"/>
    <lineage>
        <taxon>Eukaryota</taxon>
        <taxon>Fungi</taxon>
        <taxon>Dikarya</taxon>
        <taxon>Basidiomycota</taxon>
        <taxon>Agaricomycotina</taxon>
        <taxon>Agaricomycetes</taxon>
        <taxon>Agaricomycetidae</taxon>
        <taxon>Agaricales</taxon>
        <taxon>Agaricineae</taxon>
        <taxon>Bolbitiaceae</taxon>
        <taxon>Cyclocybe</taxon>
    </lineage>
</organism>
<name>A0A8S0WYP5_CYCAE</name>
<accession>A0A8S0WYP5</accession>
<protein>
    <submittedName>
        <fullName evidence="1">Uncharacterized protein</fullName>
    </submittedName>
</protein>
<evidence type="ECO:0000313" key="2">
    <source>
        <dbReference type="Proteomes" id="UP000467700"/>
    </source>
</evidence>
<dbReference type="Proteomes" id="UP000467700">
    <property type="component" value="Unassembled WGS sequence"/>
</dbReference>
<keyword evidence="2" id="KW-1185">Reference proteome</keyword>
<evidence type="ECO:0000313" key="1">
    <source>
        <dbReference type="EMBL" id="CAA7262138.1"/>
    </source>
</evidence>
<proteinExistence type="predicted"/>
<dbReference type="EMBL" id="CACVBS010000035">
    <property type="protein sequence ID" value="CAA7262138.1"/>
    <property type="molecule type" value="Genomic_DNA"/>
</dbReference>
<sequence length="148" mass="15326">MPEGARPIVAPILVHFASPARPRQRPVAPISRAPSSTAAVLPPTPIRGIQLRVIASMPSPPPSLSRQETFDGDVPLAGAAGLRGTVGGSKGRIGARMGGSGGRFRAGFYSSTPRTLPAETIWGVGTSPLQLQLPTFHLGPSMTGFRSP</sequence>